<proteinExistence type="predicted"/>
<feature type="compositionally biased region" description="Acidic residues" evidence="1">
    <location>
        <begin position="99"/>
        <end position="108"/>
    </location>
</feature>
<gene>
    <name evidence="2" type="ORF">LCGC14_0113010</name>
</gene>
<reference evidence="2" key="1">
    <citation type="journal article" date="2015" name="Nature">
        <title>Complex archaea that bridge the gap between prokaryotes and eukaryotes.</title>
        <authorList>
            <person name="Spang A."/>
            <person name="Saw J.H."/>
            <person name="Jorgensen S.L."/>
            <person name="Zaremba-Niedzwiedzka K."/>
            <person name="Martijn J."/>
            <person name="Lind A.E."/>
            <person name="van Eijk R."/>
            <person name="Schleper C."/>
            <person name="Guy L."/>
            <person name="Ettema T.J."/>
        </authorList>
    </citation>
    <scope>NUCLEOTIDE SEQUENCE</scope>
</reference>
<feature type="region of interest" description="Disordered" evidence="1">
    <location>
        <begin position="82"/>
        <end position="108"/>
    </location>
</feature>
<dbReference type="EMBL" id="LAZR01000033">
    <property type="protein sequence ID" value="KKO01946.1"/>
    <property type="molecule type" value="Genomic_DNA"/>
</dbReference>
<protein>
    <submittedName>
        <fullName evidence="2">Uncharacterized protein</fullName>
    </submittedName>
</protein>
<name>A0A0F9V9V1_9ZZZZ</name>
<accession>A0A0F9V9V1</accession>
<evidence type="ECO:0000313" key="2">
    <source>
        <dbReference type="EMBL" id="KKO01946.1"/>
    </source>
</evidence>
<organism evidence="2">
    <name type="scientific">marine sediment metagenome</name>
    <dbReference type="NCBI Taxonomy" id="412755"/>
    <lineage>
        <taxon>unclassified sequences</taxon>
        <taxon>metagenomes</taxon>
        <taxon>ecological metagenomes</taxon>
    </lineage>
</organism>
<dbReference type="AlphaFoldDB" id="A0A0F9V9V1"/>
<evidence type="ECO:0000256" key="1">
    <source>
        <dbReference type="SAM" id="MobiDB-lite"/>
    </source>
</evidence>
<comment type="caution">
    <text evidence="2">The sequence shown here is derived from an EMBL/GenBank/DDBJ whole genome shotgun (WGS) entry which is preliminary data.</text>
</comment>
<sequence length="108" mass="12186">MTADALTQAQNATFLHWLENDANYTNVRALNKTHYAAIMPLMFTHAIITGRIGNKAMYEDRWCYAGYDKAVAALEAWDGIGEPEGWHRHPATGRRREEGDPDLEILAP</sequence>